<evidence type="ECO:0000259" key="1">
    <source>
        <dbReference type="SMART" id="SM00881"/>
    </source>
</evidence>
<organism evidence="2 3">
    <name type="scientific">Peteryoungia ipomoeae</name>
    <dbReference type="NCBI Taxonomy" id="1210932"/>
    <lineage>
        <taxon>Bacteria</taxon>
        <taxon>Pseudomonadati</taxon>
        <taxon>Pseudomonadota</taxon>
        <taxon>Alphaproteobacteria</taxon>
        <taxon>Hyphomicrobiales</taxon>
        <taxon>Rhizobiaceae</taxon>
        <taxon>Peteryoungia</taxon>
    </lineage>
</organism>
<evidence type="ECO:0000313" key="3">
    <source>
        <dbReference type="Proteomes" id="UP000308828"/>
    </source>
</evidence>
<dbReference type="SUPFAM" id="SSF51735">
    <property type="entry name" value="NAD(P)-binding Rossmann-fold domains"/>
    <property type="match status" value="1"/>
</dbReference>
<dbReference type="SMART" id="SM00881">
    <property type="entry name" value="CoA_binding"/>
    <property type="match status" value="1"/>
</dbReference>
<keyword evidence="3" id="KW-1185">Reference proteome</keyword>
<comment type="caution">
    <text evidence="2">The sequence shown here is derived from an EMBL/GenBank/DDBJ whole genome shotgun (WGS) entry which is preliminary data.</text>
</comment>
<dbReference type="RefSeq" id="WP_136597433.1">
    <property type="nucleotide sequence ID" value="NZ_STGV01000001.1"/>
</dbReference>
<dbReference type="InterPro" id="IPR036291">
    <property type="entry name" value="NAD(P)-bd_dom_sf"/>
</dbReference>
<gene>
    <name evidence="2" type="ORF">FAA97_05260</name>
</gene>
<sequence length="156" mass="16969">MQHDRYDNSYLAGILGAARTIAVVGASTNDRRPSHWIAGFLLGKGYHVYPVNPLHAGDTILGQRVYASLADIPEQIDLVDVFRRAEYLPAIVDEVLALSPRPAAIWTQLGIRDDAAAARAEAAGIKVVMNRALVSEYPLVYEATHRPHDHGPAHAA</sequence>
<evidence type="ECO:0000313" key="2">
    <source>
        <dbReference type="EMBL" id="THV25597.1"/>
    </source>
</evidence>
<dbReference type="PANTHER" id="PTHR33303">
    <property type="entry name" value="CYTOPLASMIC PROTEIN-RELATED"/>
    <property type="match status" value="1"/>
</dbReference>
<proteinExistence type="predicted"/>
<dbReference type="EMBL" id="STGV01000001">
    <property type="protein sequence ID" value="THV25597.1"/>
    <property type="molecule type" value="Genomic_DNA"/>
</dbReference>
<name>A0A4S8P5U6_9HYPH</name>
<dbReference type="InterPro" id="IPR003781">
    <property type="entry name" value="CoA-bd"/>
</dbReference>
<feature type="domain" description="CoA-binding" evidence="1">
    <location>
        <begin position="15"/>
        <end position="111"/>
    </location>
</feature>
<reference evidence="2 3" key="1">
    <citation type="submission" date="2019-04" db="EMBL/GenBank/DDBJ databases">
        <title>Genome sequence of strain shin9-1.</title>
        <authorList>
            <person name="Gao J."/>
            <person name="Sun J."/>
        </authorList>
    </citation>
    <scope>NUCLEOTIDE SEQUENCE [LARGE SCALE GENOMIC DNA]</scope>
    <source>
        <strain evidence="3">shin9-1</strain>
    </source>
</reference>
<dbReference type="Gene3D" id="3.40.50.720">
    <property type="entry name" value="NAD(P)-binding Rossmann-like Domain"/>
    <property type="match status" value="1"/>
</dbReference>
<protein>
    <submittedName>
        <fullName evidence="2">CoA-binding protein</fullName>
    </submittedName>
</protein>
<accession>A0A4S8P5U6</accession>
<dbReference type="Proteomes" id="UP000308828">
    <property type="component" value="Unassembled WGS sequence"/>
</dbReference>
<dbReference type="AlphaFoldDB" id="A0A4S8P5U6"/>
<dbReference type="OrthoDB" id="9804695at2"/>
<dbReference type="PANTHER" id="PTHR33303:SF2">
    <property type="entry name" value="COA-BINDING DOMAIN-CONTAINING PROTEIN"/>
    <property type="match status" value="1"/>
</dbReference>
<dbReference type="Pfam" id="PF13380">
    <property type="entry name" value="CoA_binding_2"/>
    <property type="match status" value="1"/>
</dbReference>